<dbReference type="Gene3D" id="2.40.160.60">
    <property type="entry name" value="Outer membrane protein transport protein (OMPP1/FadL/TodX)"/>
    <property type="match status" value="1"/>
</dbReference>
<dbReference type="OrthoDB" id="1491239at2"/>
<accession>A0A3E1NRC9</accession>
<reference evidence="2 3" key="1">
    <citation type="submission" date="2018-08" db="EMBL/GenBank/DDBJ databases">
        <title>Chitinophagaceae sp. K23C18032701, a novel bacterium isolated from forest soil.</title>
        <authorList>
            <person name="Wang C."/>
        </authorList>
    </citation>
    <scope>NUCLEOTIDE SEQUENCE [LARGE SCALE GENOMIC DNA]</scope>
    <source>
        <strain evidence="2 3">K23C18032701</strain>
    </source>
</reference>
<dbReference type="RefSeq" id="WP_116846246.1">
    <property type="nucleotide sequence ID" value="NZ_QTJU01000001.1"/>
</dbReference>
<keyword evidence="3" id="KW-1185">Reference proteome</keyword>
<proteinExistence type="predicted"/>
<evidence type="ECO:0008006" key="4">
    <source>
        <dbReference type="Google" id="ProtNLM"/>
    </source>
</evidence>
<protein>
    <recommendedName>
        <fullName evidence="4">Aromatic hydrocarbon degradation protein</fullName>
    </recommendedName>
</protein>
<feature type="signal peptide" evidence="1">
    <location>
        <begin position="1"/>
        <end position="19"/>
    </location>
</feature>
<gene>
    <name evidence="2" type="ORF">DXN05_05920</name>
</gene>
<evidence type="ECO:0000313" key="3">
    <source>
        <dbReference type="Proteomes" id="UP000261284"/>
    </source>
</evidence>
<organism evidence="2 3">
    <name type="scientific">Deminuibacter soli</name>
    <dbReference type="NCBI Taxonomy" id="2291815"/>
    <lineage>
        <taxon>Bacteria</taxon>
        <taxon>Pseudomonadati</taxon>
        <taxon>Bacteroidota</taxon>
        <taxon>Chitinophagia</taxon>
        <taxon>Chitinophagales</taxon>
        <taxon>Chitinophagaceae</taxon>
        <taxon>Deminuibacter</taxon>
    </lineage>
</organism>
<evidence type="ECO:0000313" key="2">
    <source>
        <dbReference type="EMBL" id="RFM30491.1"/>
    </source>
</evidence>
<dbReference type="SUPFAM" id="SSF56935">
    <property type="entry name" value="Porins"/>
    <property type="match status" value="1"/>
</dbReference>
<dbReference type="EMBL" id="QTJU01000001">
    <property type="protein sequence ID" value="RFM30491.1"/>
    <property type="molecule type" value="Genomic_DNA"/>
</dbReference>
<comment type="caution">
    <text evidence="2">The sequence shown here is derived from an EMBL/GenBank/DDBJ whole genome shotgun (WGS) entry which is preliminary data.</text>
</comment>
<evidence type="ECO:0000256" key="1">
    <source>
        <dbReference type="SAM" id="SignalP"/>
    </source>
</evidence>
<name>A0A3E1NRC9_9BACT</name>
<keyword evidence="1" id="KW-0732">Signal</keyword>
<dbReference type="AlphaFoldDB" id="A0A3E1NRC9"/>
<feature type="chain" id="PRO_5017604785" description="Aromatic hydrocarbon degradation protein" evidence="1">
    <location>
        <begin position="20"/>
        <end position="416"/>
    </location>
</feature>
<dbReference type="Proteomes" id="UP000261284">
    <property type="component" value="Unassembled WGS sequence"/>
</dbReference>
<sequence length="416" mass="45355">MKYFYTIILLLVLGETASAQTNASPYSIIGIGDIESSYFDRGSGMADASISLIAGKFQYNANPASYARMDDHFFSVELSGKFKNVGYTGANIQGTAHSNDFQIERLALAIKIKHWWGIGFGLLPFSSSNYSFTAPKNIIGTGQYVNTTYTGTGGLHKAYLANSFMPIKNLTLGVETQYLWGNLQQEQVMSTSSVAGGTLDAVQNNYLSKVAFKFGALYNGKIAKKWAIGLGATASNKTKLNTDNTITVTDAGQPIVTDSSYNYGIFTLPVMYAFGGHLTYNGKYTLAANYQFQNWADLKQKGLGYSLVNADRLSVGFEYAGLVNNLYEKYYLQAGGYYGHTYLNVNGNPQKDYGLTLGVGLNTTSRVPGAGLMSYQLNLGLGNRGSTNNGGIKETYTTVGFSVIFRDLWGVKQRYE</sequence>